<sequence length="182" mass="21336">MSYKEIGNTGIRQLDNSYEVSLWLKRTMKLLEKAEDKNNIPLSRRSSYAYSVASSNALMSSDDEYPSDDDEIIKLGTSTDNKRFKQITNNFRSNSLLTSYRFKWQLFANQLKLRGYQNEVDLEAFQNSNNTGGFHTPHVPQVKRVFTSYYFTWKLFSRKLIENTWKKEVKEVAKNPKRLSYG</sequence>
<evidence type="ECO:0000313" key="2">
    <source>
        <dbReference type="Proteomes" id="UP000001542"/>
    </source>
</evidence>
<dbReference type="Proteomes" id="UP000001542">
    <property type="component" value="Unassembled WGS sequence"/>
</dbReference>
<reference evidence="1" key="2">
    <citation type="journal article" date="2007" name="Science">
        <title>Draft genome sequence of the sexually transmitted pathogen Trichomonas vaginalis.</title>
        <authorList>
            <person name="Carlton J.M."/>
            <person name="Hirt R.P."/>
            <person name="Silva J.C."/>
            <person name="Delcher A.L."/>
            <person name="Schatz M."/>
            <person name="Zhao Q."/>
            <person name="Wortman J.R."/>
            <person name="Bidwell S.L."/>
            <person name="Alsmark U.C.M."/>
            <person name="Besteiro S."/>
            <person name="Sicheritz-Ponten T."/>
            <person name="Noel C.J."/>
            <person name="Dacks J.B."/>
            <person name="Foster P.G."/>
            <person name="Simillion C."/>
            <person name="Van de Peer Y."/>
            <person name="Miranda-Saavedra D."/>
            <person name="Barton G.J."/>
            <person name="Westrop G.D."/>
            <person name="Mueller S."/>
            <person name="Dessi D."/>
            <person name="Fiori P.L."/>
            <person name="Ren Q."/>
            <person name="Paulsen I."/>
            <person name="Zhang H."/>
            <person name="Bastida-Corcuera F.D."/>
            <person name="Simoes-Barbosa A."/>
            <person name="Brown M.T."/>
            <person name="Hayes R.D."/>
            <person name="Mukherjee M."/>
            <person name="Okumura C.Y."/>
            <person name="Schneider R."/>
            <person name="Smith A.J."/>
            <person name="Vanacova S."/>
            <person name="Villalvazo M."/>
            <person name="Haas B.J."/>
            <person name="Pertea M."/>
            <person name="Feldblyum T.V."/>
            <person name="Utterback T.R."/>
            <person name="Shu C.L."/>
            <person name="Osoegawa K."/>
            <person name="de Jong P.J."/>
            <person name="Hrdy I."/>
            <person name="Horvathova L."/>
            <person name="Zubacova Z."/>
            <person name="Dolezal P."/>
            <person name="Malik S.B."/>
            <person name="Logsdon J.M. Jr."/>
            <person name="Henze K."/>
            <person name="Gupta A."/>
            <person name="Wang C.C."/>
            <person name="Dunne R.L."/>
            <person name="Upcroft J.A."/>
            <person name="Upcroft P."/>
            <person name="White O."/>
            <person name="Salzberg S.L."/>
            <person name="Tang P."/>
            <person name="Chiu C.-H."/>
            <person name="Lee Y.-S."/>
            <person name="Embley T.M."/>
            <person name="Coombs G.H."/>
            <person name="Mottram J.C."/>
            <person name="Tachezy J."/>
            <person name="Fraser-Liggett C.M."/>
            <person name="Johnson P.J."/>
        </authorList>
    </citation>
    <scope>NUCLEOTIDE SEQUENCE [LARGE SCALE GENOMIC DNA]</scope>
    <source>
        <strain evidence="1">G3</strain>
    </source>
</reference>
<proteinExistence type="predicted"/>
<dbReference type="EMBL" id="DS113220">
    <property type="protein sequence ID" value="EAY18270.1"/>
    <property type="molecule type" value="Genomic_DNA"/>
</dbReference>
<dbReference type="VEuPathDB" id="TrichDB:TVAG_253820"/>
<gene>
    <name evidence="1" type="ORF">TVAG_253820</name>
</gene>
<keyword evidence="2" id="KW-1185">Reference proteome</keyword>
<dbReference type="InParanoid" id="A2DMP9"/>
<dbReference type="AlphaFoldDB" id="A2DMP9"/>
<name>A2DMP9_TRIV3</name>
<reference evidence="1" key="1">
    <citation type="submission" date="2006-10" db="EMBL/GenBank/DDBJ databases">
        <authorList>
            <person name="Amadeo P."/>
            <person name="Zhao Q."/>
            <person name="Wortman J."/>
            <person name="Fraser-Liggett C."/>
            <person name="Carlton J."/>
        </authorList>
    </citation>
    <scope>NUCLEOTIDE SEQUENCE</scope>
    <source>
        <strain evidence="1">G3</strain>
    </source>
</reference>
<accession>A2DMP9</accession>
<protein>
    <submittedName>
        <fullName evidence="1">Uncharacterized protein</fullName>
    </submittedName>
</protein>
<evidence type="ECO:0000313" key="1">
    <source>
        <dbReference type="EMBL" id="EAY18270.1"/>
    </source>
</evidence>
<organism evidence="1 2">
    <name type="scientific">Trichomonas vaginalis (strain ATCC PRA-98 / G3)</name>
    <dbReference type="NCBI Taxonomy" id="412133"/>
    <lineage>
        <taxon>Eukaryota</taxon>
        <taxon>Metamonada</taxon>
        <taxon>Parabasalia</taxon>
        <taxon>Trichomonadida</taxon>
        <taxon>Trichomonadidae</taxon>
        <taxon>Trichomonas</taxon>
    </lineage>
</organism>
<dbReference type="VEuPathDB" id="TrichDB:TVAGG3_0059720"/>
<dbReference type="KEGG" id="tva:5463774"/>
<dbReference type="RefSeq" id="XP_001579256.1">
    <property type="nucleotide sequence ID" value="XM_001579206.1"/>
</dbReference>